<proteinExistence type="predicted"/>
<keyword evidence="1" id="KW-1133">Transmembrane helix</keyword>
<evidence type="ECO:0000313" key="2">
    <source>
        <dbReference type="EMBL" id="SBV68129.1"/>
    </source>
</evidence>
<protein>
    <recommendedName>
        <fullName evidence="3">DUF4051 domain-containing protein</fullName>
    </recommendedName>
</protein>
<keyword evidence="1" id="KW-0812">Transmembrane</keyword>
<keyword evidence="1" id="KW-0472">Membrane</keyword>
<dbReference type="AntiFam" id="ANF00071">
    <property type="entry name" value="Translation of intergenic region"/>
</dbReference>
<evidence type="ECO:0000256" key="1">
    <source>
        <dbReference type="SAM" id="Phobius"/>
    </source>
</evidence>
<reference evidence="2" key="1">
    <citation type="submission" date="2016-04" db="EMBL/GenBank/DDBJ databases">
        <authorList>
            <person name="Evans L.H."/>
            <person name="Alamgir A."/>
            <person name="Owens N."/>
            <person name="Weber N.D."/>
            <person name="Virtaneva K."/>
            <person name="Barbian K."/>
            <person name="Babar A."/>
            <person name="Rosenke K."/>
        </authorList>
    </citation>
    <scope>NUCLEOTIDE SEQUENCE</scope>
    <source>
        <strain evidence="2">86-2</strain>
    </source>
</reference>
<name>A0A212IN73_9ENTR</name>
<gene>
    <name evidence="2" type="ORF">KL86CIT2_580093</name>
</gene>
<dbReference type="AlphaFoldDB" id="A0A212IN73"/>
<dbReference type="EMBL" id="FLUA01000058">
    <property type="protein sequence ID" value="SBV68129.1"/>
    <property type="molecule type" value="Genomic_DNA"/>
</dbReference>
<organism evidence="2">
    <name type="scientific">uncultured Citrobacter sp</name>
    <dbReference type="NCBI Taxonomy" id="200446"/>
    <lineage>
        <taxon>Bacteria</taxon>
        <taxon>Pseudomonadati</taxon>
        <taxon>Pseudomonadota</taxon>
        <taxon>Gammaproteobacteria</taxon>
        <taxon>Enterobacterales</taxon>
        <taxon>Enterobacteriaceae</taxon>
        <taxon>Citrobacter</taxon>
        <taxon>environmental samples</taxon>
    </lineage>
</organism>
<sequence length="76" mass="9392">MLNFNAKYLLMLNFKGKRMFIAWYWIVLIVLVVVGYVCHMKRYCKAFRQDRDALMEIRNKLLRRDDEERVMTKEQE</sequence>
<feature type="transmembrane region" description="Helical" evidence="1">
    <location>
        <begin position="20"/>
        <end position="38"/>
    </location>
</feature>
<evidence type="ECO:0008006" key="3">
    <source>
        <dbReference type="Google" id="ProtNLM"/>
    </source>
</evidence>
<accession>A0A212IN73</accession>